<dbReference type="EMBL" id="BAABRR010000003">
    <property type="protein sequence ID" value="GAA5518319.1"/>
    <property type="molecule type" value="Genomic_DNA"/>
</dbReference>
<keyword evidence="4" id="KW-0408">Iron</keyword>
<dbReference type="Gene3D" id="1.10.620.20">
    <property type="entry name" value="Ribonucleotide Reductase, subunit A"/>
    <property type="match status" value="1"/>
</dbReference>
<comment type="similarity">
    <text evidence="1 4">Belongs to the ribonucleoside diphosphate reductase small chain family.</text>
</comment>
<keyword evidence="5" id="KW-1133">Transmembrane helix</keyword>
<keyword evidence="5" id="KW-0812">Transmembrane</keyword>
<dbReference type="InterPro" id="IPR033909">
    <property type="entry name" value="RNR_small"/>
</dbReference>
<dbReference type="NCBIfam" id="NF007186">
    <property type="entry name" value="PRK09614.1-5"/>
    <property type="match status" value="1"/>
</dbReference>
<dbReference type="PANTHER" id="PTHR23409">
    <property type="entry name" value="RIBONUCLEOSIDE-DIPHOSPHATE REDUCTASE SMALL CHAIN"/>
    <property type="match status" value="1"/>
</dbReference>
<evidence type="ECO:0000313" key="7">
    <source>
        <dbReference type="Proteomes" id="UP001426770"/>
    </source>
</evidence>
<comment type="subunit">
    <text evidence="2">Tetramer of two alpha and two beta subunits.</text>
</comment>
<feature type="transmembrane region" description="Helical" evidence="5">
    <location>
        <begin position="166"/>
        <end position="188"/>
    </location>
</feature>
<name>A0ABP9WEP5_9MICO</name>
<dbReference type="Proteomes" id="UP001426770">
    <property type="component" value="Unassembled WGS sequence"/>
</dbReference>
<gene>
    <name evidence="6" type="primary">nrdB</name>
    <name evidence="6" type="ORF">Lsed01_00741</name>
</gene>
<organism evidence="6 7">
    <name type="scientific">Demequina sediminis</name>
    <dbReference type="NCBI Taxonomy" id="1930058"/>
    <lineage>
        <taxon>Bacteria</taxon>
        <taxon>Bacillati</taxon>
        <taxon>Actinomycetota</taxon>
        <taxon>Actinomycetes</taxon>
        <taxon>Micrococcales</taxon>
        <taxon>Demequinaceae</taxon>
        <taxon>Demequina</taxon>
    </lineage>
</organism>
<dbReference type="Pfam" id="PF00268">
    <property type="entry name" value="Ribonuc_red_sm"/>
    <property type="match status" value="1"/>
</dbReference>
<comment type="cofactor">
    <cofactor evidence="4">
        <name>Fe cation</name>
        <dbReference type="ChEBI" id="CHEBI:24875"/>
    </cofactor>
    <text evidence="4">Binds 2 iron ions per subunit.</text>
</comment>
<evidence type="ECO:0000256" key="3">
    <source>
        <dbReference type="ARBA" id="ARBA00047754"/>
    </source>
</evidence>
<evidence type="ECO:0000256" key="1">
    <source>
        <dbReference type="ARBA" id="ARBA00009303"/>
    </source>
</evidence>
<evidence type="ECO:0000256" key="4">
    <source>
        <dbReference type="PIRNR" id="PIRNR000355"/>
    </source>
</evidence>
<keyword evidence="4" id="KW-0479">Metal-binding</keyword>
<evidence type="ECO:0000256" key="5">
    <source>
        <dbReference type="SAM" id="Phobius"/>
    </source>
</evidence>
<dbReference type="SUPFAM" id="SSF47240">
    <property type="entry name" value="Ferritin-like"/>
    <property type="match status" value="1"/>
</dbReference>
<accession>A0ABP9WEP5</accession>
<keyword evidence="5" id="KW-0472">Membrane</keyword>
<sequence>MGILGSGVQDGLLLKPITYPWAYDLYNQAVANTWFPNEIQLGEDLADFKKMTEEEKHAITYLMSYFNPNELLVNKALAFGVYPYINAPEGHLYLAKQMWEEANHCMSFEYVLETFPIDREAAYESHVTVPSMAAKEEFEVKFIKRMTEETLDITTTEGKKDFIRNLVAYNIILEGIWFYSGFMVALSFRQRNLLRNFGSLMDWIIRDESLHLQFGINLILTVLEENEDLQDPEFAEEIRQMILGAVEMEEAYNRDLLPKGILGLNSDYVNQYVKYLADRRLEELGFEAHYNVSNPAKWMAAANDTLQLVNFFEATNTSYEVNAQATKKQ</sequence>
<comment type="function">
    <text evidence="4">Provides the precursors necessary for DNA synthesis. Catalyzes the biosynthesis of deoxyribonucleotides from the corresponding ribonucleotides.</text>
</comment>
<keyword evidence="7" id="KW-1185">Reference proteome</keyword>
<reference evidence="6 7" key="1">
    <citation type="submission" date="2024-02" db="EMBL/GenBank/DDBJ databases">
        <title>Lysinimicrobium sediminis NBRC 112286.</title>
        <authorList>
            <person name="Ichikawa N."/>
            <person name="Katano-Makiyama Y."/>
            <person name="Hidaka K."/>
        </authorList>
    </citation>
    <scope>NUCLEOTIDE SEQUENCE [LARGE SCALE GENOMIC DNA]</scope>
    <source>
        <strain evidence="6 7">NBRC 112286</strain>
    </source>
</reference>
<dbReference type="PIRSF" id="PIRSF000355">
    <property type="entry name" value="NrdB"/>
    <property type="match status" value="1"/>
</dbReference>
<keyword evidence="4" id="KW-0560">Oxidoreductase</keyword>
<dbReference type="InterPro" id="IPR012348">
    <property type="entry name" value="RNR-like"/>
</dbReference>
<comment type="caution">
    <text evidence="6">The sequence shown here is derived from an EMBL/GenBank/DDBJ whole genome shotgun (WGS) entry which is preliminary data.</text>
</comment>
<dbReference type="RefSeq" id="WP_286214717.1">
    <property type="nucleotide sequence ID" value="NZ_AP027736.1"/>
</dbReference>
<dbReference type="CDD" id="cd01049">
    <property type="entry name" value="RNRR2"/>
    <property type="match status" value="1"/>
</dbReference>
<evidence type="ECO:0000313" key="6">
    <source>
        <dbReference type="EMBL" id="GAA5518319.1"/>
    </source>
</evidence>
<dbReference type="InterPro" id="IPR000358">
    <property type="entry name" value="RNR_small_fam"/>
</dbReference>
<dbReference type="EC" id="1.17.4.1" evidence="4"/>
<comment type="catalytic activity">
    <reaction evidence="3 4">
        <text>a 2'-deoxyribonucleoside 5'-diphosphate + [thioredoxin]-disulfide + H2O = a ribonucleoside 5'-diphosphate + [thioredoxin]-dithiol</text>
        <dbReference type="Rhea" id="RHEA:23252"/>
        <dbReference type="Rhea" id="RHEA-COMP:10698"/>
        <dbReference type="Rhea" id="RHEA-COMP:10700"/>
        <dbReference type="ChEBI" id="CHEBI:15377"/>
        <dbReference type="ChEBI" id="CHEBI:29950"/>
        <dbReference type="ChEBI" id="CHEBI:50058"/>
        <dbReference type="ChEBI" id="CHEBI:57930"/>
        <dbReference type="ChEBI" id="CHEBI:73316"/>
        <dbReference type="EC" id="1.17.4.1"/>
    </reaction>
</comment>
<keyword evidence="4" id="KW-0215">Deoxyribonucleotide synthesis</keyword>
<dbReference type="PANTHER" id="PTHR23409:SF18">
    <property type="entry name" value="RIBONUCLEOSIDE-DIPHOSPHATE REDUCTASE SUBUNIT M2"/>
    <property type="match status" value="1"/>
</dbReference>
<evidence type="ECO:0000256" key="2">
    <source>
        <dbReference type="ARBA" id="ARBA00011209"/>
    </source>
</evidence>
<proteinExistence type="inferred from homology"/>
<protein>
    <recommendedName>
        <fullName evidence="4">Ribonucleoside-diphosphate reductase subunit beta</fullName>
        <ecNumber evidence="4">1.17.4.1</ecNumber>
    </recommendedName>
</protein>
<dbReference type="InterPro" id="IPR009078">
    <property type="entry name" value="Ferritin-like_SF"/>
</dbReference>